<evidence type="ECO:0000256" key="1">
    <source>
        <dbReference type="ARBA" id="ARBA00005568"/>
    </source>
</evidence>
<evidence type="ECO:0000259" key="4">
    <source>
        <dbReference type="Pfam" id="PF03328"/>
    </source>
</evidence>
<keyword evidence="3 5" id="KW-0456">Lyase</keyword>
<comment type="similarity">
    <text evidence="1">Belongs to the HpcH/HpaI aldolase family.</text>
</comment>
<feature type="domain" description="HpcH/HpaI aldolase/citrate lyase" evidence="4">
    <location>
        <begin position="32"/>
        <end position="242"/>
    </location>
</feature>
<evidence type="ECO:0000313" key="5">
    <source>
        <dbReference type="EMBL" id="KAA6410928.1"/>
    </source>
</evidence>
<evidence type="ECO:0000313" key="7">
    <source>
        <dbReference type="Proteomes" id="UP000192927"/>
    </source>
</evidence>
<evidence type="ECO:0000313" key="6">
    <source>
        <dbReference type="EMBL" id="SLM38204.1"/>
    </source>
</evidence>
<proteinExistence type="inferred from homology"/>
<keyword evidence="7" id="KW-1185">Reference proteome</keyword>
<dbReference type="SUPFAM" id="SSF51621">
    <property type="entry name" value="Phosphoenolpyruvate/pyruvate domain"/>
    <property type="match status" value="1"/>
</dbReference>
<name>A0A1W5D504_9LECA</name>
<organism evidence="6 7">
    <name type="scientific">Lasallia pustulata</name>
    <dbReference type="NCBI Taxonomy" id="136370"/>
    <lineage>
        <taxon>Eukaryota</taxon>
        <taxon>Fungi</taxon>
        <taxon>Dikarya</taxon>
        <taxon>Ascomycota</taxon>
        <taxon>Pezizomycotina</taxon>
        <taxon>Lecanoromycetes</taxon>
        <taxon>OSLEUM clade</taxon>
        <taxon>Umbilicariomycetidae</taxon>
        <taxon>Umbilicariales</taxon>
        <taxon>Umbilicariaceae</taxon>
        <taxon>Lasallia</taxon>
    </lineage>
</organism>
<evidence type="ECO:0000256" key="2">
    <source>
        <dbReference type="ARBA" id="ARBA00022723"/>
    </source>
</evidence>
<dbReference type="GO" id="GO:0005737">
    <property type="term" value="C:cytoplasm"/>
    <property type="evidence" value="ECO:0007669"/>
    <property type="project" value="TreeGrafter"/>
</dbReference>
<dbReference type="EMBL" id="VXIT01000008">
    <property type="protein sequence ID" value="KAA6410928.1"/>
    <property type="molecule type" value="Genomic_DNA"/>
</dbReference>
<sequence>MQAANRLQKALRTGSGLTFGAWQMLPGSNHSRTIARCGFDWVLVDTEHGNIDDAAMHESVAAIAGCGVSPIVRIAANEGWMVKRALDSGAHGIIVPLLYTAEDAVKLVTSAKFPPVGQRGFGSPFPMEKFSGQTTQEYLQQANDSLLTIVQIETKEGLQNVDAIAQVAGIDVLFVGPFDLGNNIGHPILDGVMHEELKKAIAKILQAAKENGKGSGIYCTSGDQARDFADQGFQMVSVAADMIALPAYLTSALSSAKGSYAHSALHMAKGAASGIAKMTGPYGR</sequence>
<dbReference type="InterPro" id="IPR050251">
    <property type="entry name" value="HpcH-HpaI_aldolase"/>
</dbReference>
<gene>
    <name evidence="5" type="ORF">FRX48_05238</name>
</gene>
<accession>A0A1W5D504</accession>
<dbReference type="InterPro" id="IPR040442">
    <property type="entry name" value="Pyrv_kinase-like_dom_sf"/>
</dbReference>
<dbReference type="GO" id="GO:0016832">
    <property type="term" value="F:aldehyde-lyase activity"/>
    <property type="evidence" value="ECO:0007669"/>
    <property type="project" value="TreeGrafter"/>
</dbReference>
<dbReference type="GO" id="GO:0046872">
    <property type="term" value="F:metal ion binding"/>
    <property type="evidence" value="ECO:0007669"/>
    <property type="project" value="UniProtKB-KW"/>
</dbReference>
<reference evidence="7" key="2">
    <citation type="submission" date="2017-03" db="EMBL/GenBank/DDBJ databases">
        <authorList>
            <person name="Sharma R."/>
            <person name="Thines M."/>
        </authorList>
    </citation>
    <scope>NUCLEOTIDE SEQUENCE [LARGE SCALE GENOMIC DNA]</scope>
</reference>
<reference evidence="5 8" key="3">
    <citation type="submission" date="2019-09" db="EMBL/GenBank/DDBJ databases">
        <title>The hologenome of the rock-dwelling lichen Lasallia pustulata.</title>
        <authorList>
            <person name="Greshake Tzovaras B."/>
            <person name="Segers F."/>
            <person name="Bicker A."/>
            <person name="Dal Grande F."/>
            <person name="Otte J."/>
            <person name="Hankeln T."/>
            <person name="Schmitt I."/>
            <person name="Ebersberger I."/>
        </authorList>
    </citation>
    <scope>NUCLEOTIDE SEQUENCE [LARGE SCALE GENOMIC DNA]</scope>
    <source>
        <strain evidence="5">A1-1</strain>
    </source>
</reference>
<dbReference type="PANTHER" id="PTHR30502:SF0">
    <property type="entry name" value="PHOSPHOENOLPYRUVATE CARBOXYLASE FAMILY PROTEIN"/>
    <property type="match status" value="1"/>
</dbReference>
<keyword evidence="2" id="KW-0479">Metal-binding</keyword>
<dbReference type="Pfam" id="PF03328">
    <property type="entry name" value="HpcH_HpaI"/>
    <property type="match status" value="1"/>
</dbReference>
<dbReference type="Proteomes" id="UP000324767">
    <property type="component" value="Unassembled WGS sequence"/>
</dbReference>
<dbReference type="InterPro" id="IPR005000">
    <property type="entry name" value="Aldolase/citrate-lyase_domain"/>
</dbReference>
<evidence type="ECO:0000313" key="8">
    <source>
        <dbReference type="Proteomes" id="UP000324767"/>
    </source>
</evidence>
<reference evidence="6" key="1">
    <citation type="submission" date="2017-03" db="EMBL/GenBank/DDBJ databases">
        <authorList>
            <person name="Afonso C.L."/>
            <person name="Miller P.J."/>
            <person name="Scott M.A."/>
            <person name="Spackman E."/>
            <person name="Goraichik I."/>
            <person name="Dimitrov K.M."/>
            <person name="Suarez D.L."/>
            <person name="Swayne D.E."/>
        </authorList>
    </citation>
    <scope>NUCLEOTIDE SEQUENCE [LARGE SCALE GENOMIC DNA]</scope>
</reference>
<dbReference type="Gene3D" id="3.20.20.60">
    <property type="entry name" value="Phosphoenolpyruvate-binding domains"/>
    <property type="match status" value="1"/>
</dbReference>
<dbReference type="PANTHER" id="PTHR30502">
    <property type="entry name" value="2-KETO-3-DEOXY-L-RHAMNONATE ALDOLASE"/>
    <property type="match status" value="1"/>
</dbReference>
<evidence type="ECO:0000256" key="3">
    <source>
        <dbReference type="ARBA" id="ARBA00023239"/>
    </source>
</evidence>
<protein>
    <submittedName>
        <fullName evidence="6">-dihydroxyhept-2-ene--dioic acid aldolase</fullName>
    </submittedName>
    <submittedName>
        <fullName evidence="5">Aldolase citrate lyase family</fullName>
    </submittedName>
</protein>
<dbReference type="EMBL" id="FWEW01002308">
    <property type="protein sequence ID" value="SLM38204.1"/>
    <property type="molecule type" value="Genomic_DNA"/>
</dbReference>
<dbReference type="AlphaFoldDB" id="A0A1W5D504"/>
<dbReference type="OrthoDB" id="1621678at2759"/>
<dbReference type="InterPro" id="IPR015813">
    <property type="entry name" value="Pyrv/PenolPyrv_kinase-like_dom"/>
</dbReference>
<dbReference type="Proteomes" id="UP000192927">
    <property type="component" value="Unassembled WGS sequence"/>
</dbReference>